<dbReference type="EMBL" id="BMKM01000005">
    <property type="protein sequence ID" value="GGE24586.1"/>
    <property type="molecule type" value="Genomic_DNA"/>
</dbReference>
<organism evidence="1 2">
    <name type="scientific">Sphingobacterium cellulitidis</name>
    <dbReference type="NCBI Taxonomy" id="1768011"/>
    <lineage>
        <taxon>Bacteria</taxon>
        <taxon>Pseudomonadati</taxon>
        <taxon>Bacteroidota</taxon>
        <taxon>Sphingobacteriia</taxon>
        <taxon>Sphingobacteriales</taxon>
        <taxon>Sphingobacteriaceae</taxon>
        <taxon>Sphingobacterium</taxon>
    </lineage>
</organism>
<keyword evidence="2" id="KW-1185">Reference proteome</keyword>
<comment type="caution">
    <text evidence="1">The sequence shown here is derived from an EMBL/GenBank/DDBJ whole genome shotgun (WGS) entry which is preliminary data.</text>
</comment>
<name>A0A8H9KTZ7_9SPHI</name>
<reference evidence="1" key="1">
    <citation type="journal article" date="2014" name="Int. J. Syst. Evol. Microbiol.">
        <title>Complete genome sequence of Corynebacterium casei LMG S-19264T (=DSM 44701T), isolated from a smear-ripened cheese.</title>
        <authorList>
            <consortium name="US DOE Joint Genome Institute (JGI-PGF)"/>
            <person name="Walter F."/>
            <person name="Albersmeier A."/>
            <person name="Kalinowski J."/>
            <person name="Ruckert C."/>
        </authorList>
    </citation>
    <scope>NUCLEOTIDE SEQUENCE</scope>
    <source>
        <strain evidence="1">CGMCC 1.15966</strain>
    </source>
</reference>
<evidence type="ECO:0000313" key="1">
    <source>
        <dbReference type="EMBL" id="GGE24586.1"/>
    </source>
</evidence>
<evidence type="ECO:0000313" key="2">
    <source>
        <dbReference type="Proteomes" id="UP000614460"/>
    </source>
</evidence>
<reference evidence="1" key="2">
    <citation type="submission" date="2020-09" db="EMBL/GenBank/DDBJ databases">
        <authorList>
            <person name="Sun Q."/>
            <person name="Zhou Y."/>
        </authorList>
    </citation>
    <scope>NUCLEOTIDE SEQUENCE</scope>
    <source>
        <strain evidence="1">CGMCC 1.15966</strain>
    </source>
</reference>
<sequence length="361" mass="41420">MNKRFNITIIFFLAALFASLLSCKKESKNPDSETESGFEEYAGTEVYVAGDLKTDSPVLWKNGIPKYILDNGKLGMANHIIGYGNDIYIAGMTQEFTDANPSNFRSAMYWKNEEKILVDKSNDTELEQIHRAESGDIYLYGYSYGVDPTWDSIWKNGKPYKLEPVGSRWGMGNMLTIGNDFYMAGSALANNKWNGIVWKNGKLFKRFSYNSSVDIATNGTDLFYYVYATEDPQTKKKSFKVYKNSSLFYSINFAENEWSFAGNRKIFHEGNNSYVAWITSTNNNTELNNVKVWKNGKQMNINIRNVYTATALFVKGNDVYLATLKEDPDFDLKPELYKNNKLMPMDYENNNRARFNSIYVK</sequence>
<protein>
    <submittedName>
        <fullName evidence="1">Uncharacterized protein</fullName>
    </submittedName>
</protein>
<accession>A0A8H9KTZ7</accession>
<gene>
    <name evidence="1" type="ORF">GCM10011516_22820</name>
</gene>
<dbReference type="PROSITE" id="PS51257">
    <property type="entry name" value="PROKAR_LIPOPROTEIN"/>
    <property type="match status" value="1"/>
</dbReference>
<proteinExistence type="predicted"/>
<dbReference type="Proteomes" id="UP000614460">
    <property type="component" value="Unassembled WGS sequence"/>
</dbReference>
<dbReference type="RefSeq" id="WP_182499144.1">
    <property type="nucleotide sequence ID" value="NZ_BMKM01000005.1"/>
</dbReference>
<dbReference type="AlphaFoldDB" id="A0A8H9KTZ7"/>